<evidence type="ECO:0000259" key="1">
    <source>
        <dbReference type="Pfam" id="PF13614"/>
    </source>
</evidence>
<dbReference type="AlphaFoldDB" id="A0A4P6HJW1"/>
<dbReference type="PANTHER" id="PTHR13696:SF52">
    <property type="entry name" value="PARA FAMILY PROTEIN CT_582"/>
    <property type="match status" value="1"/>
</dbReference>
<dbReference type="Proteomes" id="UP000293296">
    <property type="component" value="Chromosome"/>
</dbReference>
<dbReference type="RefSeq" id="WP_129351989.1">
    <property type="nucleotide sequence ID" value="NZ_CP026538.1"/>
</dbReference>
<dbReference type="Pfam" id="PF13614">
    <property type="entry name" value="AAA_31"/>
    <property type="match status" value="1"/>
</dbReference>
<dbReference type="InterPro" id="IPR027417">
    <property type="entry name" value="P-loop_NTPase"/>
</dbReference>
<dbReference type="EMBL" id="CP026538">
    <property type="protein sequence ID" value="QAZ67421.1"/>
    <property type="molecule type" value="Genomic_DNA"/>
</dbReference>
<keyword evidence="3" id="KW-1185">Reference proteome</keyword>
<dbReference type="SUPFAM" id="SSF52540">
    <property type="entry name" value="P-loop containing nucleoside triphosphate hydrolases"/>
    <property type="match status" value="1"/>
</dbReference>
<evidence type="ECO:0000313" key="3">
    <source>
        <dbReference type="Proteomes" id="UP000293296"/>
    </source>
</evidence>
<sequence length="267" mass="27481">MDVSTAPGPRIIACCNHKGGVGKTTCTVNLAAGLSRSGWRVLAVDADPQAHLTASLGQTVGPEEGLSGLLDGRYELASVLVRDGELDVLPASAALAGTETRLAAAAASTGLLADILRQSAGYDAVLIDCPPHLGQLSKQALYAATDILIPMTPDFLAMQSLAWLMDTLAELAASGDAPAVAGVVLNRFAAQKRLHREVKTLVEGHFPGMALTAVIRENVALAEAPSFGQDIFRYAPRSAGAADFAALAVETAVRLRLPPPASAGGNP</sequence>
<reference evidence="2 3" key="1">
    <citation type="submission" date="2018-02" db="EMBL/GenBank/DDBJ databases">
        <title>Genome sequence of Desulfovibrio carbinolicus DSM 3852.</title>
        <authorList>
            <person name="Wilbanks E."/>
            <person name="Skennerton C.T."/>
            <person name="Orphan V.J."/>
        </authorList>
    </citation>
    <scope>NUCLEOTIDE SEQUENCE [LARGE SCALE GENOMIC DNA]</scope>
    <source>
        <strain evidence="2 3">DSM 3852</strain>
    </source>
</reference>
<dbReference type="InterPro" id="IPR050678">
    <property type="entry name" value="DNA_Partitioning_ATPase"/>
</dbReference>
<dbReference type="InterPro" id="IPR025669">
    <property type="entry name" value="AAA_dom"/>
</dbReference>
<dbReference type="KEGG" id="dcb:C3Y92_09370"/>
<evidence type="ECO:0000313" key="2">
    <source>
        <dbReference type="EMBL" id="QAZ67421.1"/>
    </source>
</evidence>
<name>A0A4P6HJW1_9BACT</name>
<proteinExistence type="predicted"/>
<dbReference type="CDD" id="cd02042">
    <property type="entry name" value="ParAB_family"/>
    <property type="match status" value="1"/>
</dbReference>
<gene>
    <name evidence="2" type="ORF">C3Y92_09370</name>
</gene>
<feature type="domain" description="AAA" evidence="1">
    <location>
        <begin position="10"/>
        <end position="172"/>
    </location>
</feature>
<dbReference type="PANTHER" id="PTHR13696">
    <property type="entry name" value="P-LOOP CONTAINING NUCLEOSIDE TRIPHOSPHATE HYDROLASE"/>
    <property type="match status" value="1"/>
</dbReference>
<dbReference type="Gene3D" id="3.40.50.300">
    <property type="entry name" value="P-loop containing nucleotide triphosphate hydrolases"/>
    <property type="match status" value="1"/>
</dbReference>
<protein>
    <submittedName>
        <fullName evidence="2">ParA family protein</fullName>
    </submittedName>
</protein>
<accession>A0A4P6HJW1</accession>
<organism evidence="2 3">
    <name type="scientific">Solidesulfovibrio carbinolicus</name>
    <dbReference type="NCBI Taxonomy" id="296842"/>
    <lineage>
        <taxon>Bacteria</taxon>
        <taxon>Pseudomonadati</taxon>
        <taxon>Thermodesulfobacteriota</taxon>
        <taxon>Desulfovibrionia</taxon>
        <taxon>Desulfovibrionales</taxon>
        <taxon>Desulfovibrionaceae</taxon>
        <taxon>Solidesulfovibrio</taxon>
    </lineage>
</organism>
<dbReference type="OrthoDB" id="9815116at2"/>
<dbReference type="PIRSF" id="PIRSF009320">
    <property type="entry name" value="Nuc_binding_HP_1000"/>
    <property type="match status" value="1"/>
</dbReference>